<dbReference type="RefSeq" id="WP_245758419.1">
    <property type="nucleotide sequence ID" value="NZ_FOVI01000001.1"/>
</dbReference>
<sequence length="198" mass="23066">MKRIFIENKPMYLSNDQLKLFCLECVKSVDESAESKIFPLLEQLVKQHSIVNVYKAVDSIEDFEESLNTLLYEDRNFKDYDLLYFICGGSENEIIVNDYLYTLEEIAELFEGKLKGKILHFANSKILNLDSETAQYFLDVTGAKAISGYQHQNFSSSMLLDYHFFSLYPDFDDVTDVVEALFQKHYALCTNLGFHLYY</sequence>
<keyword evidence="2" id="KW-1185">Reference proteome</keyword>
<gene>
    <name evidence="1" type="ORF">SAMN05421741_10165</name>
</gene>
<dbReference type="AlphaFoldDB" id="A0A1I4W4G6"/>
<dbReference type="Pfam" id="PF20347">
    <property type="entry name" value="DUF6642"/>
    <property type="match status" value="1"/>
</dbReference>
<accession>A0A1I4W4G6</accession>
<dbReference type="STRING" id="913024.SAMN05421741_10165"/>
<name>A0A1I4W4G6_9FLAO</name>
<organism evidence="1 2">
    <name type="scientific">Paenimyroides ummariense</name>
    <dbReference type="NCBI Taxonomy" id="913024"/>
    <lineage>
        <taxon>Bacteria</taxon>
        <taxon>Pseudomonadati</taxon>
        <taxon>Bacteroidota</taxon>
        <taxon>Flavobacteriia</taxon>
        <taxon>Flavobacteriales</taxon>
        <taxon>Flavobacteriaceae</taxon>
        <taxon>Paenimyroides</taxon>
    </lineage>
</organism>
<evidence type="ECO:0000313" key="2">
    <source>
        <dbReference type="Proteomes" id="UP000199036"/>
    </source>
</evidence>
<protein>
    <submittedName>
        <fullName evidence="1">Uncharacterized protein</fullName>
    </submittedName>
</protein>
<dbReference type="InterPro" id="IPR046584">
    <property type="entry name" value="DUF6642"/>
</dbReference>
<evidence type="ECO:0000313" key="1">
    <source>
        <dbReference type="EMBL" id="SFN08478.1"/>
    </source>
</evidence>
<proteinExistence type="predicted"/>
<dbReference type="EMBL" id="FOVI01000001">
    <property type="protein sequence ID" value="SFN08478.1"/>
    <property type="molecule type" value="Genomic_DNA"/>
</dbReference>
<dbReference type="Proteomes" id="UP000199036">
    <property type="component" value="Unassembled WGS sequence"/>
</dbReference>
<reference evidence="2" key="1">
    <citation type="submission" date="2016-10" db="EMBL/GenBank/DDBJ databases">
        <authorList>
            <person name="Varghese N."/>
            <person name="Submissions S."/>
        </authorList>
    </citation>
    <scope>NUCLEOTIDE SEQUENCE [LARGE SCALE GENOMIC DNA]</scope>
    <source>
        <strain evidence="2">DS-12</strain>
    </source>
</reference>